<dbReference type="CDD" id="cd16962">
    <property type="entry name" value="RuvC"/>
    <property type="match status" value="1"/>
</dbReference>
<evidence type="ECO:0000256" key="8">
    <source>
        <dbReference type="ARBA" id="ARBA00022842"/>
    </source>
</evidence>
<dbReference type="InterPro" id="IPR036397">
    <property type="entry name" value="RNaseH_sf"/>
</dbReference>
<keyword evidence="11" id="KW-0234">DNA repair</keyword>
<dbReference type="InterPro" id="IPR020563">
    <property type="entry name" value="X-over_junc_endoDNase_Mg_BS"/>
</dbReference>
<keyword evidence="8" id="KW-0460">Magnesium</keyword>
<dbReference type="PRINTS" id="PR00696">
    <property type="entry name" value="RSOLVASERUVC"/>
</dbReference>
<evidence type="ECO:0000256" key="6">
    <source>
        <dbReference type="ARBA" id="ARBA00022763"/>
    </source>
</evidence>
<evidence type="ECO:0000256" key="3">
    <source>
        <dbReference type="ARBA" id="ARBA00022722"/>
    </source>
</evidence>
<dbReference type="GO" id="GO:0006281">
    <property type="term" value="P:DNA repair"/>
    <property type="evidence" value="ECO:0007669"/>
    <property type="project" value="UniProtKB-KW"/>
</dbReference>
<evidence type="ECO:0000256" key="11">
    <source>
        <dbReference type="ARBA" id="ARBA00023204"/>
    </source>
</evidence>
<dbReference type="InterPro" id="IPR012337">
    <property type="entry name" value="RNaseH-like_sf"/>
</dbReference>
<dbReference type="AlphaFoldDB" id="A0A382GFD8"/>
<accession>A0A382GFD8</accession>
<dbReference type="InterPro" id="IPR002176">
    <property type="entry name" value="X-over_junc_endoDNase_RuvC"/>
</dbReference>
<dbReference type="PROSITE" id="PS01321">
    <property type="entry name" value="RUVC"/>
    <property type="match status" value="1"/>
</dbReference>
<proteinExistence type="inferred from homology"/>
<gene>
    <name evidence="12" type="ORF">METZ01_LOCUS226258</name>
</gene>
<dbReference type="Pfam" id="PF02075">
    <property type="entry name" value="RuvC"/>
    <property type="match status" value="1"/>
</dbReference>
<keyword evidence="9" id="KW-0238">DNA-binding</keyword>
<dbReference type="GO" id="GO:0006310">
    <property type="term" value="P:DNA recombination"/>
    <property type="evidence" value="ECO:0007669"/>
    <property type="project" value="UniProtKB-KW"/>
</dbReference>
<evidence type="ECO:0000256" key="7">
    <source>
        <dbReference type="ARBA" id="ARBA00022801"/>
    </source>
</evidence>
<dbReference type="HAMAP" id="MF_00034">
    <property type="entry name" value="RuvC"/>
    <property type="match status" value="1"/>
</dbReference>
<dbReference type="EMBL" id="UINC01055007">
    <property type="protein sequence ID" value="SVB73404.1"/>
    <property type="molecule type" value="Genomic_DNA"/>
</dbReference>
<dbReference type="GO" id="GO:0046872">
    <property type="term" value="F:metal ion binding"/>
    <property type="evidence" value="ECO:0007669"/>
    <property type="project" value="UniProtKB-KW"/>
</dbReference>
<dbReference type="PANTHER" id="PTHR30194:SF3">
    <property type="entry name" value="CROSSOVER JUNCTION ENDODEOXYRIBONUCLEASE RUVC"/>
    <property type="match status" value="1"/>
</dbReference>
<comment type="similarity">
    <text evidence="1">Belongs to the RuvC family.</text>
</comment>
<dbReference type="GO" id="GO:0008821">
    <property type="term" value="F:crossover junction DNA endonuclease activity"/>
    <property type="evidence" value="ECO:0007669"/>
    <property type="project" value="InterPro"/>
</dbReference>
<dbReference type="SUPFAM" id="SSF53098">
    <property type="entry name" value="Ribonuclease H-like"/>
    <property type="match status" value="1"/>
</dbReference>
<evidence type="ECO:0000313" key="12">
    <source>
        <dbReference type="EMBL" id="SVB73404.1"/>
    </source>
</evidence>
<dbReference type="Gene3D" id="3.30.420.10">
    <property type="entry name" value="Ribonuclease H-like superfamily/Ribonuclease H"/>
    <property type="match status" value="1"/>
</dbReference>
<keyword evidence="10" id="KW-0233">DNA recombination</keyword>
<sequence length="175" mass="18934">MTARIRVLGIDPGYRLTGYGLIDTDGQQSRYVNSGKIPGVGSDPATRLKSIYFEIRRIVDEFHPDEVAVEKVFMHRNADSVLKLGHARAAAICGTFEHELVIYEYAARLVKKSVVGRGNADKVQVQHMVKALLGIEAALGADESDALAVALCHAHTRPLGALLEKSRVGAAGTQQ</sequence>
<evidence type="ECO:0000256" key="2">
    <source>
        <dbReference type="ARBA" id="ARBA00022490"/>
    </source>
</evidence>
<name>A0A382GFD8_9ZZZZ</name>
<reference evidence="12" key="1">
    <citation type="submission" date="2018-05" db="EMBL/GenBank/DDBJ databases">
        <authorList>
            <person name="Lanie J.A."/>
            <person name="Ng W.-L."/>
            <person name="Kazmierczak K.M."/>
            <person name="Andrzejewski T.M."/>
            <person name="Davidsen T.M."/>
            <person name="Wayne K.J."/>
            <person name="Tettelin H."/>
            <person name="Glass J.I."/>
            <person name="Rusch D."/>
            <person name="Podicherti R."/>
            <person name="Tsui H.-C.T."/>
            <person name="Winkler M.E."/>
        </authorList>
    </citation>
    <scope>NUCLEOTIDE SEQUENCE</scope>
</reference>
<dbReference type="PANTHER" id="PTHR30194">
    <property type="entry name" value="CROSSOVER JUNCTION ENDODEOXYRIBONUCLEASE RUVC"/>
    <property type="match status" value="1"/>
</dbReference>
<evidence type="ECO:0000256" key="9">
    <source>
        <dbReference type="ARBA" id="ARBA00023125"/>
    </source>
</evidence>
<evidence type="ECO:0000256" key="5">
    <source>
        <dbReference type="ARBA" id="ARBA00022759"/>
    </source>
</evidence>
<dbReference type="FunFam" id="3.30.420.10:FF:000002">
    <property type="entry name" value="Crossover junction endodeoxyribonuclease RuvC"/>
    <property type="match status" value="1"/>
</dbReference>
<keyword evidence="3" id="KW-0540">Nuclease</keyword>
<keyword evidence="5" id="KW-0255">Endonuclease</keyword>
<evidence type="ECO:0000256" key="1">
    <source>
        <dbReference type="ARBA" id="ARBA00009518"/>
    </source>
</evidence>
<evidence type="ECO:0000256" key="10">
    <source>
        <dbReference type="ARBA" id="ARBA00023172"/>
    </source>
</evidence>
<keyword evidence="2" id="KW-0963">Cytoplasm</keyword>
<dbReference type="NCBIfam" id="TIGR00228">
    <property type="entry name" value="ruvC"/>
    <property type="match status" value="1"/>
</dbReference>
<keyword evidence="6" id="KW-0227">DNA damage</keyword>
<evidence type="ECO:0000256" key="4">
    <source>
        <dbReference type="ARBA" id="ARBA00022723"/>
    </source>
</evidence>
<protein>
    <submittedName>
        <fullName evidence="12">Uncharacterized protein</fullName>
    </submittedName>
</protein>
<keyword evidence="4" id="KW-0479">Metal-binding</keyword>
<keyword evidence="7" id="KW-0378">Hydrolase</keyword>
<dbReference type="GO" id="GO:0003677">
    <property type="term" value="F:DNA binding"/>
    <property type="evidence" value="ECO:0007669"/>
    <property type="project" value="UniProtKB-KW"/>
</dbReference>
<organism evidence="12">
    <name type="scientific">marine metagenome</name>
    <dbReference type="NCBI Taxonomy" id="408172"/>
    <lineage>
        <taxon>unclassified sequences</taxon>
        <taxon>metagenomes</taxon>
        <taxon>ecological metagenomes</taxon>
    </lineage>
</organism>